<comment type="caution">
    <text evidence="1">The sequence shown here is derived from an EMBL/GenBank/DDBJ whole genome shotgun (WGS) entry which is preliminary data.</text>
</comment>
<dbReference type="RefSeq" id="XP_014180884.1">
    <property type="nucleotide sequence ID" value="XM_014325409.1"/>
</dbReference>
<dbReference type="GeneID" id="25984648"/>
<dbReference type="AlphaFoldDB" id="J6F3B3"/>
<dbReference type="VEuPathDB" id="FungiDB:A1Q1_01134"/>
<reference evidence="1 2" key="1">
    <citation type="journal article" date="2012" name="Eukaryot. Cell">
        <title>Draft genome sequence of CBS 2479, the standard type strain of Trichosporon asahii.</title>
        <authorList>
            <person name="Yang R.Y."/>
            <person name="Li H.T."/>
            <person name="Zhu H."/>
            <person name="Zhou G.P."/>
            <person name="Wang M."/>
            <person name="Wang L."/>
        </authorList>
    </citation>
    <scope>NUCLEOTIDE SEQUENCE [LARGE SCALE GENOMIC DNA]</scope>
    <source>
        <strain evidence="2">ATCC 90039 / CBS 2479 / JCM 2466 / KCTC 7840 / NCYC 2677 / UAMH 7654</strain>
    </source>
</reference>
<evidence type="ECO:0000313" key="1">
    <source>
        <dbReference type="EMBL" id="EJT49712.1"/>
    </source>
</evidence>
<dbReference type="Proteomes" id="UP000002748">
    <property type="component" value="Unassembled WGS sequence"/>
</dbReference>
<proteinExistence type="predicted"/>
<gene>
    <name evidence="1" type="ORF">A1Q1_01134</name>
</gene>
<dbReference type="HOGENOM" id="CLU_804571_0_0_1"/>
<protein>
    <recommendedName>
        <fullName evidence="3">F-box domain-containing protein</fullName>
    </recommendedName>
</protein>
<accession>J6F3B3</accession>
<name>J6F3B3_TRIAS</name>
<organism evidence="1 2">
    <name type="scientific">Trichosporon asahii var. asahii (strain ATCC 90039 / CBS 2479 / JCM 2466 / KCTC 7840 / NBRC 103889/ NCYC 2677 / UAMH 7654)</name>
    <name type="common">Yeast</name>
    <dbReference type="NCBI Taxonomy" id="1186058"/>
    <lineage>
        <taxon>Eukaryota</taxon>
        <taxon>Fungi</taxon>
        <taxon>Dikarya</taxon>
        <taxon>Basidiomycota</taxon>
        <taxon>Agaricomycotina</taxon>
        <taxon>Tremellomycetes</taxon>
        <taxon>Trichosporonales</taxon>
        <taxon>Trichosporonaceae</taxon>
        <taxon>Trichosporon</taxon>
    </lineage>
</organism>
<evidence type="ECO:0000313" key="2">
    <source>
        <dbReference type="Proteomes" id="UP000002748"/>
    </source>
</evidence>
<dbReference type="KEGG" id="tasa:A1Q1_01134"/>
<sequence>MATIDHLFFPHIIDIIWLYLDYEGQIAARAACKDWRDRADARLNHIVISCSERPRFPHIFDISTRDLTQPFSSRAWLGSMFHWHNIRDHEWECGCNRRQCPQLVLHESERLAVHLERTGLSTTAAVDLVGFGLDWPRVPPDLSCNSLLSTVLVESDCTIRCYGALPDLSDFKDCCYAYNHDFLDCPPSLVDVCMMTLEPDMPIDTLSSTELSMRVDVQVANYLCLTDPTASYPNLSTVWSEYRDDEVCPVTVIFHNGMPRHDHTPPSKQPDLVAAYADLIHGGNEVIIVGLEEFLDSNDIPEYIETVEREVLRGRRIYDYEEEDDVWWVPEKSCLDNLFFMTHEEYRDHVGEDMYRIHAVR</sequence>
<evidence type="ECO:0008006" key="3">
    <source>
        <dbReference type="Google" id="ProtNLM"/>
    </source>
</evidence>
<dbReference type="EMBL" id="ALBS01000160">
    <property type="protein sequence ID" value="EJT49712.1"/>
    <property type="molecule type" value="Genomic_DNA"/>
</dbReference>